<feature type="domain" description="AAA+ ATPase" evidence="13">
    <location>
        <begin position="159"/>
        <end position="341"/>
    </location>
</feature>
<dbReference type="InterPro" id="IPR003593">
    <property type="entry name" value="AAA+_ATPase"/>
</dbReference>
<reference evidence="14 15" key="1">
    <citation type="submission" date="2013-04" db="EMBL/GenBank/DDBJ databases">
        <authorList>
            <person name="Lin L."/>
            <person name="Zeng Z."/>
            <person name="Xie J."/>
            <person name="Luo L."/>
            <person name="Yang Z."/>
            <person name="Liang W."/>
            <person name="Lin H."/>
            <person name="Dong C."/>
            <person name="Sun Y."/>
        </authorList>
    </citation>
    <scope>NUCLEOTIDE SEQUENCE [LARGE SCALE GENOMIC DNA]</scope>
    <source>
        <strain evidence="14 15">CQ-W70</strain>
    </source>
</reference>
<protein>
    <submittedName>
        <fullName evidence="14">F0F1 ATP synthase subunit alpha</fullName>
        <ecNumber evidence="14">3.6.3.14</ecNumber>
    </submittedName>
</protein>
<keyword evidence="5" id="KW-0375">Hydrogen ion transport</keyword>
<dbReference type="Proteomes" id="UP000027182">
    <property type="component" value="Chromosome"/>
</dbReference>
<dbReference type="RefSeq" id="WP_013954848.1">
    <property type="nucleotide sequence ID" value="NZ_CP005933.1"/>
</dbReference>
<dbReference type="FunFam" id="3.40.50.300:FF:002432">
    <property type="entry name" value="ATP synthase subunit alpha, mitochondrial"/>
    <property type="match status" value="1"/>
</dbReference>
<dbReference type="SUPFAM" id="SSF52540">
    <property type="entry name" value="P-loop containing nucleoside triphosphate hydrolases"/>
    <property type="match status" value="1"/>
</dbReference>
<dbReference type="GO" id="GO:0016787">
    <property type="term" value="F:hydrolase activity"/>
    <property type="evidence" value="ECO:0007669"/>
    <property type="project" value="UniProtKB-KW"/>
</dbReference>
<dbReference type="GO" id="GO:0043531">
    <property type="term" value="F:ADP binding"/>
    <property type="evidence" value="ECO:0007669"/>
    <property type="project" value="TreeGrafter"/>
</dbReference>
<dbReference type="InterPro" id="IPR000194">
    <property type="entry name" value="ATPase_F1/V1/A1_a/bsu_nucl-bd"/>
</dbReference>
<evidence type="ECO:0000256" key="6">
    <source>
        <dbReference type="ARBA" id="ARBA00022840"/>
    </source>
</evidence>
<dbReference type="GO" id="GO:0005524">
    <property type="term" value="F:ATP binding"/>
    <property type="evidence" value="ECO:0007669"/>
    <property type="project" value="UniProtKB-KW"/>
</dbReference>
<dbReference type="KEGG" id="mbq:K668_02355"/>
<dbReference type="InterPro" id="IPR033732">
    <property type="entry name" value="ATP_synth_F1_a_nt-bd_dom"/>
</dbReference>
<evidence type="ECO:0000313" key="15">
    <source>
        <dbReference type="Proteomes" id="UP000027182"/>
    </source>
</evidence>
<organism evidence="14 15">
    <name type="scientific">Mycoplasmopsis bovis CQ-W70</name>
    <dbReference type="NCBI Taxonomy" id="1316930"/>
    <lineage>
        <taxon>Bacteria</taxon>
        <taxon>Bacillati</taxon>
        <taxon>Mycoplasmatota</taxon>
        <taxon>Mycoplasmoidales</taxon>
        <taxon>Metamycoplasmataceae</taxon>
        <taxon>Mycoplasmopsis</taxon>
    </lineage>
</organism>
<dbReference type="InterPro" id="IPR027417">
    <property type="entry name" value="P-loop_NTPase"/>
</dbReference>
<proteinExistence type="inferred from homology"/>
<dbReference type="InterPro" id="IPR005294">
    <property type="entry name" value="ATP_synth_F1_asu"/>
</dbReference>
<dbReference type="NCBIfam" id="NF045936">
    <property type="entry name" value="MSC_0619_alpha"/>
    <property type="match status" value="1"/>
</dbReference>
<evidence type="ECO:0000256" key="2">
    <source>
        <dbReference type="ARBA" id="ARBA00008936"/>
    </source>
</evidence>
<keyword evidence="7" id="KW-1278">Translocase</keyword>
<dbReference type="Gene3D" id="3.40.50.12240">
    <property type="match status" value="1"/>
</dbReference>
<comment type="similarity">
    <text evidence="2">Belongs to the ATPase alpha/beta chains family.</text>
</comment>
<dbReference type="GO" id="GO:0046933">
    <property type="term" value="F:proton-transporting ATP synthase activity, rotational mechanism"/>
    <property type="evidence" value="ECO:0007669"/>
    <property type="project" value="InterPro"/>
</dbReference>
<comment type="subunit">
    <text evidence="12">F-type ATPases have 2 components, CF(1) - the catalytic core - and CF(0) - the membrane proton channel. CF(1) has five subunits: alpha(3), beta(3), gamma(1), delta(1), epsilon(1). CF(0) has four main subunits: a(1), b(1), b'(1) and c(9-12).</text>
</comment>
<keyword evidence="4" id="KW-0547">Nucleotide-binding</keyword>
<dbReference type="GO" id="GO:0045259">
    <property type="term" value="C:proton-transporting ATP synthase complex"/>
    <property type="evidence" value="ECO:0007669"/>
    <property type="project" value="UniProtKB-KW"/>
</dbReference>
<evidence type="ECO:0000256" key="12">
    <source>
        <dbReference type="ARBA" id="ARBA00026013"/>
    </source>
</evidence>
<dbReference type="PATRIC" id="fig|1316930.3.peg.483"/>
<evidence type="ECO:0000256" key="7">
    <source>
        <dbReference type="ARBA" id="ARBA00022967"/>
    </source>
</evidence>
<keyword evidence="10" id="KW-0139">CF(1)</keyword>
<dbReference type="CDD" id="cd01132">
    <property type="entry name" value="F1-ATPase_alpha_CD"/>
    <property type="match status" value="1"/>
</dbReference>
<evidence type="ECO:0000256" key="4">
    <source>
        <dbReference type="ARBA" id="ARBA00022741"/>
    </source>
</evidence>
<evidence type="ECO:0000256" key="8">
    <source>
        <dbReference type="ARBA" id="ARBA00023065"/>
    </source>
</evidence>
<sequence length="524" mass="59123">MKANDNINIITNVNSAYNDMPRISAVFDYIIEVKGKFNYRQQQVFTSSKNKNARLFLISAFADTAYLLSNEEGRKLAINDKIVLLNETNEVFTSNEHFGKVIDIYGNAILPVSQTISKTNDSVSSEMFKLAHDLMKVQRLNEQLYTGINAIDLLIPIGKGQRELIIGDRQTGKTHIALNAIINQAAKGTKCIYVAIGQKRESISKIYNTLNQHNALKNTIIIDAPANSAYEQYLAPYVGMAHAENISATDDALIIFDDLTKHANIFREIALLSNKPVGKEAMPGDMFFAHSQLLERAGSYKNRKTITALPIIQTVDGDITSLIASNVISITDGQIVTSAKLFAKGILPAIDIDFSVSRTGSSVQDRTIAKVAGVINKIYRKYKRHLKLSMLDYELNKEVSNLMYKGKMVDKLFSQRGYSLYSYNFVLMMSKIIQWSLIKNVKDEQKALMFIDEFINNCAEGKKHFEIIKSNNDYDDEIMKNYFAFALQEYSNYANLGWELQNEHSFLPIQEKFLNEVALKLGDK</sequence>
<dbReference type="Pfam" id="PF00006">
    <property type="entry name" value="ATP-synt_ab"/>
    <property type="match status" value="1"/>
</dbReference>
<evidence type="ECO:0000256" key="11">
    <source>
        <dbReference type="ARBA" id="ARBA00023310"/>
    </source>
</evidence>
<evidence type="ECO:0000256" key="1">
    <source>
        <dbReference type="ARBA" id="ARBA00004370"/>
    </source>
</evidence>
<dbReference type="AlphaFoldDB" id="A0A059XZI4"/>
<accession>A0A059XZI4</accession>
<evidence type="ECO:0000256" key="3">
    <source>
        <dbReference type="ARBA" id="ARBA00022448"/>
    </source>
</evidence>
<dbReference type="SMART" id="SM00382">
    <property type="entry name" value="AAA"/>
    <property type="match status" value="1"/>
</dbReference>
<comment type="subcellular location">
    <subcellularLocation>
        <location evidence="1">Membrane</location>
    </subcellularLocation>
</comment>
<dbReference type="EC" id="3.6.3.14" evidence="14"/>
<dbReference type="PANTHER" id="PTHR48082:SF2">
    <property type="entry name" value="ATP SYNTHASE SUBUNIT ALPHA, MITOCHONDRIAL"/>
    <property type="match status" value="1"/>
</dbReference>
<keyword evidence="6" id="KW-0067">ATP-binding</keyword>
<evidence type="ECO:0000259" key="13">
    <source>
        <dbReference type="SMART" id="SM00382"/>
    </source>
</evidence>
<keyword evidence="3" id="KW-0813">Transport</keyword>
<dbReference type="EMBL" id="CP005933">
    <property type="protein sequence ID" value="AIA34049.1"/>
    <property type="molecule type" value="Genomic_DNA"/>
</dbReference>
<evidence type="ECO:0000313" key="14">
    <source>
        <dbReference type="EMBL" id="AIA34049.1"/>
    </source>
</evidence>
<evidence type="ECO:0000256" key="10">
    <source>
        <dbReference type="ARBA" id="ARBA00023196"/>
    </source>
</evidence>
<evidence type="ECO:0000256" key="5">
    <source>
        <dbReference type="ARBA" id="ARBA00022781"/>
    </source>
</evidence>
<dbReference type="PANTHER" id="PTHR48082">
    <property type="entry name" value="ATP SYNTHASE SUBUNIT ALPHA, MITOCHONDRIAL"/>
    <property type="match status" value="1"/>
</dbReference>
<dbReference type="PROSITE" id="PS00152">
    <property type="entry name" value="ATPASE_ALPHA_BETA"/>
    <property type="match status" value="1"/>
</dbReference>
<dbReference type="NCBIfam" id="NF005523">
    <property type="entry name" value="PRK07165.1"/>
    <property type="match status" value="1"/>
</dbReference>
<keyword evidence="11" id="KW-0066">ATP synthesis</keyword>
<keyword evidence="8" id="KW-0406">Ion transport</keyword>
<evidence type="ECO:0000256" key="9">
    <source>
        <dbReference type="ARBA" id="ARBA00023136"/>
    </source>
</evidence>
<dbReference type="InterPro" id="IPR020003">
    <property type="entry name" value="ATPase_a/bsu_AS"/>
</dbReference>
<keyword evidence="14" id="KW-0378">Hydrolase</keyword>
<dbReference type="HOGENOM" id="CLU_010091_0_0_14"/>
<name>A0A059XZI4_MYCBV</name>
<gene>
    <name evidence="14" type="ORF">K668_02355</name>
</gene>
<keyword evidence="9" id="KW-0472">Membrane</keyword>